<reference evidence="1 2" key="1">
    <citation type="submission" date="2024-09" db="EMBL/GenBank/DDBJ databases">
        <title>Laminarin stimulates single cell rates of sulfate reduction while oxygen inhibits transcriptomic activity in coastal marine sediment.</title>
        <authorList>
            <person name="Lindsay M."/>
            <person name="Orcutt B."/>
            <person name="Emerson D."/>
            <person name="Stepanauskas R."/>
            <person name="D'Angelo T."/>
        </authorList>
    </citation>
    <scope>NUCLEOTIDE SEQUENCE [LARGE SCALE GENOMIC DNA]</scope>
    <source>
        <strain evidence="1">SAG AM-311-K15</strain>
    </source>
</reference>
<comment type="caution">
    <text evidence="1">The sequence shown here is derived from an EMBL/GenBank/DDBJ whole genome shotgun (WGS) entry which is preliminary data.</text>
</comment>
<evidence type="ECO:0000313" key="2">
    <source>
        <dbReference type="Proteomes" id="UP001594351"/>
    </source>
</evidence>
<dbReference type="Proteomes" id="UP001594351">
    <property type="component" value="Unassembled WGS sequence"/>
</dbReference>
<gene>
    <name evidence="1" type="ORF">ACFL27_28740</name>
</gene>
<accession>A0ABV6Z6X9</accession>
<sequence>MVWSQGREGYAPQGDFSFKSKEFYADSAGSFSEFVAGTDGIANNLLLTVVSENPSCNPCESKAGSTDILLSGDNSRETDTMTMTTAASLGNPIATWSGNSVGTWTFELAMGVLRVIAKLMLMECPDPNIAYYAVDTFSYEFTEYDTGFILGTGTLNEQFYNLDPAYMCGVATCLFLPEQGPFDFVIWGEKNVDGTYHLYQDYPRNSNGDPTVSFACASVAGFNTNDNMEVFNMVTPVKFVQTEAVFEPPQGGEVKHYK</sequence>
<keyword evidence="2" id="KW-1185">Reference proteome</keyword>
<name>A0ABV6Z6X9_UNCC1</name>
<dbReference type="EMBL" id="JBHPBY010000758">
    <property type="protein sequence ID" value="MFC1854190.1"/>
    <property type="molecule type" value="Genomic_DNA"/>
</dbReference>
<evidence type="ECO:0000313" key="1">
    <source>
        <dbReference type="EMBL" id="MFC1854190.1"/>
    </source>
</evidence>
<protein>
    <submittedName>
        <fullName evidence="1">Uncharacterized protein</fullName>
    </submittedName>
</protein>
<organism evidence="1 2">
    <name type="scientific">candidate division CSSED10-310 bacterium</name>
    <dbReference type="NCBI Taxonomy" id="2855610"/>
    <lineage>
        <taxon>Bacteria</taxon>
        <taxon>Bacteria division CSSED10-310</taxon>
    </lineage>
</organism>
<proteinExistence type="predicted"/>